<proteinExistence type="predicted"/>
<feature type="region of interest" description="Disordered" evidence="1">
    <location>
        <begin position="194"/>
        <end position="224"/>
    </location>
</feature>
<feature type="compositionally biased region" description="Basic residues" evidence="1">
    <location>
        <begin position="215"/>
        <end position="224"/>
    </location>
</feature>
<gene>
    <name evidence="2" type="ORF">PFFVO_00668</name>
</gene>
<sequence>MDESSIKEKLRVSINHMNKRKLKLGIKIFPIEKTVCEIFNIFSKKSKKRLNEALIELQIKKQNCDICLEKIDEFHPFLLYDVNVDNTTFYIKKIEAYCSKCYAIKDFSIFSYVLYNNKKESEFLNFSPIYEHYYKVNNLDVRMRNILENDLNNYFALSILVKNLKWKCSTPHETFEEFLEYSLNTNYKINTSVTSQKMRNKTKREDNDKRNSKIPVKKKLKSEK</sequence>
<protein>
    <submittedName>
        <fullName evidence="2">Uncharacterized protein</fullName>
    </submittedName>
</protein>
<reference evidence="2 3" key="2">
    <citation type="submission" date="2013-02" db="EMBL/GenBank/DDBJ databases">
        <title>The Genome Sequence of Plasmodium falciparum Vietnam Oak-Knoll (FVO).</title>
        <authorList>
            <consortium name="The Broad Institute Genome Sequencing Platform"/>
            <consortium name="The Broad Institute Genome Sequencing Center for Infectious Disease"/>
            <person name="Neafsey D."/>
            <person name="Cheeseman I."/>
            <person name="Volkman S."/>
            <person name="Adams J."/>
            <person name="Walker B."/>
            <person name="Young S.K."/>
            <person name="Zeng Q."/>
            <person name="Gargeya S."/>
            <person name="Fitzgerald M."/>
            <person name="Haas B."/>
            <person name="Abouelleil A."/>
            <person name="Alvarado L."/>
            <person name="Arachchi H.M."/>
            <person name="Berlin A.M."/>
            <person name="Chapman S.B."/>
            <person name="Dewar J."/>
            <person name="Goldberg J."/>
            <person name="Griggs A."/>
            <person name="Gujja S."/>
            <person name="Hansen M."/>
            <person name="Howarth C."/>
            <person name="Imamovic A."/>
            <person name="Larimer J."/>
            <person name="McCowan C."/>
            <person name="Murphy C."/>
            <person name="Neiman D."/>
            <person name="Pearson M."/>
            <person name="Priest M."/>
            <person name="Roberts A."/>
            <person name="Saif S."/>
            <person name="Shea T."/>
            <person name="Sisk P."/>
            <person name="Sykes S."/>
            <person name="Wortman J."/>
            <person name="Nusbaum C."/>
            <person name="Birren B."/>
        </authorList>
    </citation>
    <scope>NUCLEOTIDE SEQUENCE [LARGE SCALE GENOMIC DNA]</scope>
    <source>
        <strain evidence="3">Vietnam Oak-Knoll (FVO)</strain>
    </source>
</reference>
<dbReference type="AlphaFoldDB" id="A0A024VBE9"/>
<reference evidence="2 3" key="1">
    <citation type="submission" date="2013-02" db="EMBL/GenBank/DDBJ databases">
        <title>The Genome Annotation of Plasmodium falciparum Vietnam Oak-Knoll (FVO).</title>
        <authorList>
            <consortium name="The Broad Institute Genome Sequencing Platform"/>
            <consortium name="The Broad Institute Genome Sequencing Center for Infectious Disease"/>
            <person name="Neafsey D."/>
            <person name="Hoffman S."/>
            <person name="Volkman S."/>
            <person name="Rosenthal P."/>
            <person name="Walker B."/>
            <person name="Young S.K."/>
            <person name="Zeng Q."/>
            <person name="Gargeya S."/>
            <person name="Fitzgerald M."/>
            <person name="Haas B."/>
            <person name="Abouelleil A."/>
            <person name="Allen A.W."/>
            <person name="Alvarado L."/>
            <person name="Arachchi H.M."/>
            <person name="Berlin A.M."/>
            <person name="Chapman S.B."/>
            <person name="Gainer-Dewar J."/>
            <person name="Goldberg J."/>
            <person name="Griggs A."/>
            <person name="Gujja S."/>
            <person name="Hansen M."/>
            <person name="Howarth C."/>
            <person name="Imamovic A."/>
            <person name="Ireland A."/>
            <person name="Larimer J."/>
            <person name="McCowan C."/>
            <person name="Murphy C."/>
            <person name="Pearson M."/>
            <person name="Poon T.W."/>
            <person name="Priest M."/>
            <person name="Roberts A."/>
            <person name="Saif S."/>
            <person name="Shea T."/>
            <person name="Sisk P."/>
            <person name="Sykes S."/>
            <person name="Wortman J."/>
            <person name="Nusbaum C."/>
            <person name="Birren B."/>
        </authorList>
    </citation>
    <scope>NUCLEOTIDE SEQUENCE [LARGE SCALE GENOMIC DNA]</scope>
    <source>
        <strain evidence="3">Vietnam Oak-Knoll (FVO)</strain>
    </source>
</reference>
<dbReference type="OrthoDB" id="369177at2759"/>
<accession>A0A024VBE9</accession>
<dbReference type="EMBL" id="KI925021">
    <property type="protein sequence ID" value="ETW20358.1"/>
    <property type="molecule type" value="Genomic_DNA"/>
</dbReference>
<name>A0A024VBE9_PLAFA</name>
<dbReference type="Proteomes" id="UP000030690">
    <property type="component" value="Unassembled WGS sequence"/>
</dbReference>
<evidence type="ECO:0000256" key="1">
    <source>
        <dbReference type="SAM" id="MobiDB-lite"/>
    </source>
</evidence>
<organism evidence="2 3">
    <name type="scientific">Plasmodium falciparum Vietnam Oak-Knoll</name>
    <name type="common">FVO</name>
    <dbReference type="NCBI Taxonomy" id="1036723"/>
    <lineage>
        <taxon>Eukaryota</taxon>
        <taxon>Sar</taxon>
        <taxon>Alveolata</taxon>
        <taxon>Apicomplexa</taxon>
        <taxon>Aconoidasida</taxon>
        <taxon>Haemosporida</taxon>
        <taxon>Plasmodiidae</taxon>
        <taxon>Plasmodium</taxon>
        <taxon>Plasmodium (Laverania)</taxon>
    </lineage>
</organism>
<evidence type="ECO:0000313" key="3">
    <source>
        <dbReference type="Proteomes" id="UP000030690"/>
    </source>
</evidence>
<evidence type="ECO:0000313" key="2">
    <source>
        <dbReference type="EMBL" id="ETW20358.1"/>
    </source>
</evidence>